<dbReference type="Proteomes" id="UP000007755">
    <property type="component" value="Unassembled WGS sequence"/>
</dbReference>
<keyword evidence="7" id="KW-0472">Membrane</keyword>
<gene>
    <name evidence="11" type="ORF">G5I_10977</name>
</gene>
<keyword evidence="12" id="KW-1185">Reference proteome</keyword>
<dbReference type="EMBL" id="GL888440">
    <property type="protein sequence ID" value="EGI60780.1"/>
    <property type="molecule type" value="Genomic_DNA"/>
</dbReference>
<sequence>CDGKSDCPKNDDEHNCVFCFDNEFTCDNKECILENWVCDKFNDCGDNSDEKNCDGSKKIIMESTKCDEFKCSIGTCLPYSKVCDGNRDCPDGSDENGKCRM</sequence>
<dbReference type="eggNOG" id="KOG1215">
    <property type="taxonomic scope" value="Eukaryota"/>
</dbReference>
<evidence type="ECO:0000256" key="6">
    <source>
        <dbReference type="ARBA" id="ARBA00022989"/>
    </source>
</evidence>
<evidence type="ECO:0000256" key="4">
    <source>
        <dbReference type="ARBA" id="ARBA00022729"/>
    </source>
</evidence>
<dbReference type="AlphaFoldDB" id="F4WYC8"/>
<feature type="non-terminal residue" evidence="11">
    <location>
        <position position="1"/>
    </location>
</feature>
<evidence type="ECO:0000256" key="10">
    <source>
        <dbReference type="PROSITE-ProRule" id="PRU00124"/>
    </source>
</evidence>
<dbReference type="GO" id="GO:0012505">
    <property type="term" value="C:endomembrane system"/>
    <property type="evidence" value="ECO:0007669"/>
    <property type="project" value="UniProtKB-SubCell"/>
</dbReference>
<organism evidence="12">
    <name type="scientific">Acromyrmex echinatior</name>
    <name type="common">Panamanian leafcutter ant</name>
    <name type="synonym">Acromyrmex octospinosus echinatior</name>
    <dbReference type="NCBI Taxonomy" id="103372"/>
    <lineage>
        <taxon>Eukaryota</taxon>
        <taxon>Metazoa</taxon>
        <taxon>Ecdysozoa</taxon>
        <taxon>Arthropoda</taxon>
        <taxon>Hexapoda</taxon>
        <taxon>Insecta</taxon>
        <taxon>Pterygota</taxon>
        <taxon>Neoptera</taxon>
        <taxon>Endopterygota</taxon>
        <taxon>Hymenoptera</taxon>
        <taxon>Apocrita</taxon>
        <taxon>Aculeata</taxon>
        <taxon>Formicoidea</taxon>
        <taxon>Formicidae</taxon>
        <taxon>Myrmicinae</taxon>
        <taxon>Acromyrmex</taxon>
    </lineage>
</organism>
<keyword evidence="5" id="KW-0677">Repeat</keyword>
<dbReference type="SUPFAM" id="SSF57424">
    <property type="entry name" value="LDL receptor-like module"/>
    <property type="match status" value="2"/>
</dbReference>
<feature type="disulfide bond" evidence="10">
    <location>
        <begin position="26"/>
        <end position="44"/>
    </location>
</feature>
<evidence type="ECO:0000256" key="9">
    <source>
        <dbReference type="ARBA" id="ARBA00023180"/>
    </source>
</evidence>
<dbReference type="InParanoid" id="F4WYC8"/>
<evidence type="ECO:0000313" key="11">
    <source>
        <dbReference type="EMBL" id="EGI60780.1"/>
    </source>
</evidence>
<keyword evidence="6" id="KW-1133">Transmembrane helix</keyword>
<dbReference type="PRINTS" id="PR00261">
    <property type="entry name" value="LDLRECEPTOR"/>
</dbReference>
<feature type="disulfide bond" evidence="10">
    <location>
        <begin position="19"/>
        <end position="31"/>
    </location>
</feature>
<keyword evidence="11" id="KW-0675">Receptor</keyword>
<dbReference type="PANTHER" id="PTHR24270">
    <property type="entry name" value="LOW-DENSITY LIPOPROTEIN RECEPTOR-RELATED"/>
    <property type="match status" value="1"/>
</dbReference>
<evidence type="ECO:0000256" key="7">
    <source>
        <dbReference type="ARBA" id="ARBA00023136"/>
    </source>
</evidence>
<dbReference type="GO" id="GO:0016192">
    <property type="term" value="P:vesicle-mediated transport"/>
    <property type="evidence" value="ECO:0007669"/>
    <property type="project" value="UniProtKB-ARBA"/>
</dbReference>
<comment type="caution">
    <text evidence="10">Lacks conserved residue(s) required for the propagation of feature annotation.</text>
</comment>
<dbReference type="CDD" id="cd00112">
    <property type="entry name" value="LDLa"/>
    <property type="match status" value="2"/>
</dbReference>
<dbReference type="Gene3D" id="4.10.400.10">
    <property type="entry name" value="Low-density Lipoprotein Receptor"/>
    <property type="match status" value="2"/>
</dbReference>
<feature type="disulfide bond" evidence="10">
    <location>
        <begin position="71"/>
        <end position="89"/>
    </location>
</feature>
<proteinExistence type="predicted"/>
<keyword evidence="9" id="KW-0325">Glycoprotein</keyword>
<evidence type="ECO:0000256" key="5">
    <source>
        <dbReference type="ARBA" id="ARBA00022737"/>
    </source>
</evidence>
<dbReference type="FunFam" id="4.10.400.10:FF:000034">
    <property type="entry name" value="Low-density lipoprotein receptor-related protein 2"/>
    <property type="match status" value="1"/>
</dbReference>
<dbReference type="GO" id="GO:0005886">
    <property type="term" value="C:plasma membrane"/>
    <property type="evidence" value="ECO:0007669"/>
    <property type="project" value="TreeGrafter"/>
</dbReference>
<dbReference type="InterPro" id="IPR023415">
    <property type="entry name" value="LDLR_class-A_CS"/>
</dbReference>
<dbReference type="InterPro" id="IPR002172">
    <property type="entry name" value="LDrepeatLR_classA_rpt"/>
</dbReference>
<dbReference type="InterPro" id="IPR050685">
    <property type="entry name" value="LDLR"/>
</dbReference>
<keyword evidence="4" id="KW-0732">Signal</keyword>
<dbReference type="SMART" id="SM00192">
    <property type="entry name" value="LDLa"/>
    <property type="match status" value="2"/>
</dbReference>
<evidence type="ECO:0000256" key="8">
    <source>
        <dbReference type="ARBA" id="ARBA00023157"/>
    </source>
</evidence>
<accession>F4WYC8</accession>
<dbReference type="Pfam" id="PF00057">
    <property type="entry name" value="Ldl_recept_a"/>
    <property type="match status" value="2"/>
</dbReference>
<protein>
    <submittedName>
        <fullName evidence="11">Vitellogenin receptor</fullName>
    </submittedName>
</protein>
<keyword evidence="8 10" id="KW-1015">Disulfide bond</keyword>
<evidence type="ECO:0000313" key="12">
    <source>
        <dbReference type="Proteomes" id="UP000007755"/>
    </source>
</evidence>
<reference evidence="11" key="1">
    <citation type="submission" date="2011-02" db="EMBL/GenBank/DDBJ databases">
        <title>The genome of the leaf-cutting ant Acromyrmex echinatior suggests key adaptations to social evolution and fungus farming.</title>
        <authorList>
            <person name="Nygaard S."/>
            <person name="Zhang G."/>
        </authorList>
    </citation>
    <scope>NUCLEOTIDE SEQUENCE</scope>
</reference>
<dbReference type="PROSITE" id="PS01209">
    <property type="entry name" value="LDLRA_1"/>
    <property type="match status" value="2"/>
</dbReference>
<dbReference type="OrthoDB" id="8831087at2759"/>
<keyword evidence="3" id="KW-0812">Transmembrane</keyword>
<evidence type="ECO:0000256" key="2">
    <source>
        <dbReference type="ARBA" id="ARBA00004308"/>
    </source>
</evidence>
<feature type="disulfide bond" evidence="10">
    <location>
        <begin position="38"/>
        <end position="53"/>
    </location>
</feature>
<comment type="subcellular location">
    <subcellularLocation>
        <location evidence="2">Endomembrane system</location>
    </subcellularLocation>
    <subcellularLocation>
        <location evidence="1">Membrane</location>
        <topology evidence="1">Single-pass membrane protein</topology>
    </subcellularLocation>
</comment>
<dbReference type="InterPro" id="IPR036055">
    <property type="entry name" value="LDL_receptor-like_sf"/>
</dbReference>
<evidence type="ECO:0000256" key="3">
    <source>
        <dbReference type="ARBA" id="ARBA00022692"/>
    </source>
</evidence>
<evidence type="ECO:0000256" key="1">
    <source>
        <dbReference type="ARBA" id="ARBA00004167"/>
    </source>
</evidence>
<name>F4WYC8_ACREC</name>
<dbReference type="PROSITE" id="PS50068">
    <property type="entry name" value="LDLRA_2"/>
    <property type="match status" value="2"/>
</dbReference>